<name>A0A3L6Q4U0_PANMI</name>
<dbReference type="EMBL" id="PQIB02000014">
    <property type="protein sequence ID" value="RLM69919.1"/>
    <property type="molecule type" value="Genomic_DNA"/>
</dbReference>
<accession>A0A3L6Q4U0</accession>
<keyword evidence="3" id="KW-1185">Reference proteome</keyword>
<dbReference type="OrthoDB" id="695192at2759"/>
<proteinExistence type="predicted"/>
<dbReference type="AlphaFoldDB" id="A0A3L6Q4U0"/>
<gene>
    <name evidence="2" type="ORF">C2845_PM17G11850</name>
</gene>
<dbReference type="InterPro" id="IPR005174">
    <property type="entry name" value="KIB1-4_b-propeller"/>
</dbReference>
<feature type="domain" description="KIB1-4 beta-propeller" evidence="1">
    <location>
        <begin position="1"/>
        <end position="103"/>
    </location>
</feature>
<dbReference type="PANTHER" id="PTHR44586:SF14">
    <property type="entry name" value="F-BOX DOMAIN CONTAINING PROTEIN, EXPRESSED"/>
    <property type="match status" value="1"/>
</dbReference>
<comment type="caution">
    <text evidence="2">The sequence shown here is derived from an EMBL/GenBank/DDBJ whole genome shotgun (WGS) entry which is preliminary data.</text>
</comment>
<organism evidence="2 3">
    <name type="scientific">Panicum miliaceum</name>
    <name type="common">Proso millet</name>
    <name type="synonym">Broomcorn millet</name>
    <dbReference type="NCBI Taxonomy" id="4540"/>
    <lineage>
        <taxon>Eukaryota</taxon>
        <taxon>Viridiplantae</taxon>
        <taxon>Streptophyta</taxon>
        <taxon>Embryophyta</taxon>
        <taxon>Tracheophyta</taxon>
        <taxon>Spermatophyta</taxon>
        <taxon>Magnoliopsida</taxon>
        <taxon>Liliopsida</taxon>
        <taxon>Poales</taxon>
        <taxon>Poaceae</taxon>
        <taxon>PACMAD clade</taxon>
        <taxon>Panicoideae</taxon>
        <taxon>Panicodae</taxon>
        <taxon>Paniceae</taxon>
        <taxon>Panicinae</taxon>
        <taxon>Panicum</taxon>
        <taxon>Panicum sect. Panicum</taxon>
    </lineage>
</organism>
<evidence type="ECO:0000313" key="3">
    <source>
        <dbReference type="Proteomes" id="UP000275267"/>
    </source>
</evidence>
<dbReference type="Proteomes" id="UP000275267">
    <property type="component" value="Unassembled WGS sequence"/>
</dbReference>
<sequence length="165" mass="18935">MYAVTATSRIHAFDLTSPTNSRKVIVEETKNFIYERIYITQTPSRELLLVWRDQELKVKGDVDCDPLEFMEGTRKITVYKVDVEAKELVEINSLHDHVLLSDSVEEIMPPRCSCSWPAPIWITPNLTNMSSRLREQLDPFEGCYAIAELYFGALGPQLRDLVGVR</sequence>
<dbReference type="Pfam" id="PF03478">
    <property type="entry name" value="Beta-prop_KIB1-4"/>
    <property type="match status" value="1"/>
</dbReference>
<evidence type="ECO:0000259" key="1">
    <source>
        <dbReference type="Pfam" id="PF03478"/>
    </source>
</evidence>
<evidence type="ECO:0000313" key="2">
    <source>
        <dbReference type="EMBL" id="RLM69919.1"/>
    </source>
</evidence>
<reference evidence="3" key="1">
    <citation type="journal article" date="2019" name="Nat. Commun.">
        <title>The genome of broomcorn millet.</title>
        <authorList>
            <person name="Zou C."/>
            <person name="Miki D."/>
            <person name="Li D."/>
            <person name="Tang Q."/>
            <person name="Xiao L."/>
            <person name="Rajput S."/>
            <person name="Deng P."/>
            <person name="Jia W."/>
            <person name="Huang R."/>
            <person name="Zhang M."/>
            <person name="Sun Y."/>
            <person name="Hu J."/>
            <person name="Fu X."/>
            <person name="Schnable P.S."/>
            <person name="Li F."/>
            <person name="Zhang H."/>
            <person name="Feng B."/>
            <person name="Zhu X."/>
            <person name="Liu R."/>
            <person name="Schnable J.C."/>
            <person name="Zhu J.-K."/>
            <person name="Zhang H."/>
        </authorList>
    </citation>
    <scope>NUCLEOTIDE SEQUENCE [LARGE SCALE GENOMIC DNA]</scope>
</reference>
<dbReference type="PANTHER" id="PTHR44586">
    <property type="entry name" value="F-BOX DOMAIN CONTAINING PROTEIN, EXPRESSED"/>
    <property type="match status" value="1"/>
</dbReference>
<protein>
    <recommendedName>
        <fullName evidence="1">KIB1-4 beta-propeller domain-containing protein</fullName>
    </recommendedName>
</protein>